<dbReference type="AlphaFoldDB" id="L7LGV1"/>
<evidence type="ECO:0000313" key="2">
    <source>
        <dbReference type="Proteomes" id="UP000035083"/>
    </source>
</evidence>
<reference evidence="1 2" key="1">
    <citation type="submission" date="2012-12" db="EMBL/GenBank/DDBJ databases">
        <title>Whole genome shotgun sequence of Gordonia sihwensis NBRC 108236.</title>
        <authorList>
            <person name="Yoshida I."/>
            <person name="Hosoyama A."/>
            <person name="Tsuchikane K."/>
            <person name="Ando Y."/>
            <person name="Baba S."/>
            <person name="Ohji S."/>
            <person name="Hamada M."/>
            <person name="Tamura T."/>
            <person name="Yamazoe A."/>
            <person name="Yamazaki S."/>
            <person name="Fujita N."/>
        </authorList>
    </citation>
    <scope>NUCLEOTIDE SEQUENCE [LARGE SCALE GENOMIC DNA]</scope>
    <source>
        <strain evidence="1 2">NBRC 108236</strain>
    </source>
</reference>
<name>L7LGV1_9ACTN</name>
<dbReference type="Proteomes" id="UP000035083">
    <property type="component" value="Unassembled WGS sequence"/>
</dbReference>
<evidence type="ECO:0000313" key="1">
    <source>
        <dbReference type="EMBL" id="GAC59327.1"/>
    </source>
</evidence>
<organism evidence="1 2">
    <name type="scientific">Gordonia sihwensis NBRC 108236</name>
    <dbReference type="NCBI Taxonomy" id="1223544"/>
    <lineage>
        <taxon>Bacteria</taxon>
        <taxon>Bacillati</taxon>
        <taxon>Actinomycetota</taxon>
        <taxon>Actinomycetes</taxon>
        <taxon>Mycobacteriales</taxon>
        <taxon>Gordoniaceae</taxon>
        <taxon>Gordonia</taxon>
    </lineage>
</organism>
<protein>
    <submittedName>
        <fullName evidence="1">Uncharacterized protein</fullName>
    </submittedName>
</protein>
<proteinExistence type="predicted"/>
<keyword evidence="2" id="KW-1185">Reference proteome</keyword>
<dbReference type="EMBL" id="BANU01000001">
    <property type="protein sequence ID" value="GAC59327.1"/>
    <property type="molecule type" value="Genomic_DNA"/>
</dbReference>
<comment type="caution">
    <text evidence="1">The sequence shown here is derived from an EMBL/GenBank/DDBJ whole genome shotgun (WGS) entry which is preliminary data.</text>
</comment>
<accession>L7LGV1</accession>
<sequence>MSDDPLMVGDCGDVVAADPYADICDRVTAYVEEMLDAYFVAVLGHSPTAIRGDGWLRPLLGSYELADRQGP</sequence>
<gene>
    <name evidence="1" type="ORF">GSI01S_01_02930</name>
</gene>
<dbReference type="RefSeq" id="WP_006894514.1">
    <property type="nucleotide sequence ID" value="NZ_BANU01000001.1"/>
</dbReference>